<proteinExistence type="predicted"/>
<reference evidence="1 2" key="1">
    <citation type="submission" date="2018-04" db="EMBL/GenBank/DDBJ databases">
        <title>Novel species isolated from glacier.</title>
        <authorList>
            <person name="Liu Q."/>
            <person name="Xin Y.-H."/>
        </authorList>
    </citation>
    <scope>NUCLEOTIDE SEQUENCE [LARGE SCALE GENOMIC DNA]</scope>
    <source>
        <strain evidence="1 2">GT1R17</strain>
    </source>
</reference>
<dbReference type="EMBL" id="QANS01000002">
    <property type="protein sequence ID" value="PTU32071.1"/>
    <property type="molecule type" value="Genomic_DNA"/>
</dbReference>
<gene>
    <name evidence="1" type="ORF">CJD38_05195</name>
</gene>
<evidence type="ECO:0000313" key="1">
    <source>
        <dbReference type="EMBL" id="PTU32071.1"/>
    </source>
</evidence>
<evidence type="ECO:0000313" key="2">
    <source>
        <dbReference type="Proteomes" id="UP000244248"/>
    </source>
</evidence>
<dbReference type="AlphaFoldDB" id="A0A2T5MHK3"/>
<protein>
    <submittedName>
        <fullName evidence="1">Uncharacterized protein</fullName>
    </submittedName>
</protein>
<comment type="caution">
    <text evidence="1">The sequence shown here is derived from an EMBL/GenBank/DDBJ whole genome shotgun (WGS) entry which is preliminary data.</text>
</comment>
<organism evidence="1 2">
    <name type="scientific">Stenotrophobium rhamnosiphilum</name>
    <dbReference type="NCBI Taxonomy" id="2029166"/>
    <lineage>
        <taxon>Bacteria</taxon>
        <taxon>Pseudomonadati</taxon>
        <taxon>Pseudomonadota</taxon>
        <taxon>Gammaproteobacteria</taxon>
        <taxon>Nevskiales</taxon>
        <taxon>Nevskiaceae</taxon>
        <taxon>Stenotrophobium</taxon>
    </lineage>
</organism>
<dbReference type="RefSeq" id="WP_107939262.1">
    <property type="nucleotide sequence ID" value="NZ_QANS01000002.1"/>
</dbReference>
<dbReference type="Proteomes" id="UP000244248">
    <property type="component" value="Unassembled WGS sequence"/>
</dbReference>
<dbReference type="OrthoDB" id="6903337at2"/>
<keyword evidence="2" id="KW-1185">Reference proteome</keyword>
<name>A0A2T5MHK3_9GAMM</name>
<accession>A0A2T5MHK3</accession>
<sequence length="86" mass="10231">MSTDPRWYTVREIDERLDLPKGSAFRRFKKIEPFLEEGEDFLVLHHEHDRAAIEPLRAADRIYEASINIVLIDKETYERSMKAEPQ</sequence>